<dbReference type="VEuPathDB" id="CryptoDB:Vbra_9788"/>
<dbReference type="InterPro" id="IPR002893">
    <property type="entry name" value="Znf_MYND"/>
</dbReference>
<evidence type="ECO:0000256" key="7">
    <source>
        <dbReference type="SAM" id="MobiDB-lite"/>
    </source>
</evidence>
<evidence type="ECO:0000256" key="3">
    <source>
        <dbReference type="ARBA" id="ARBA00022771"/>
    </source>
</evidence>
<feature type="domain" description="SH3" evidence="8">
    <location>
        <begin position="107"/>
        <end position="168"/>
    </location>
</feature>
<keyword evidence="2" id="KW-0479">Metal-binding</keyword>
<dbReference type="OMA" id="IMEDHAK"/>
<evidence type="ECO:0000256" key="5">
    <source>
        <dbReference type="PROSITE-ProRule" id="PRU00134"/>
    </source>
</evidence>
<dbReference type="EMBL" id="CDMY01000603">
    <property type="protein sequence ID" value="CEM25728.1"/>
    <property type="molecule type" value="Genomic_DNA"/>
</dbReference>
<keyword evidence="4" id="KW-0862">Zinc</keyword>
<dbReference type="InParanoid" id="A0A0G4GA39"/>
<organism evidence="10 11">
    <name type="scientific">Vitrella brassicaformis (strain CCMP3155)</name>
    <dbReference type="NCBI Taxonomy" id="1169540"/>
    <lineage>
        <taxon>Eukaryota</taxon>
        <taxon>Sar</taxon>
        <taxon>Alveolata</taxon>
        <taxon>Colpodellida</taxon>
        <taxon>Vitrellaceae</taxon>
        <taxon>Vitrella</taxon>
    </lineage>
</organism>
<dbReference type="InterPro" id="IPR001452">
    <property type="entry name" value="SH3_domain"/>
</dbReference>
<dbReference type="OrthoDB" id="14167at2759"/>
<dbReference type="CDD" id="cd00174">
    <property type="entry name" value="SH3"/>
    <property type="match status" value="1"/>
</dbReference>
<feature type="region of interest" description="Disordered" evidence="7">
    <location>
        <begin position="168"/>
        <end position="203"/>
    </location>
</feature>
<dbReference type="Gene3D" id="6.10.140.2220">
    <property type="match status" value="1"/>
</dbReference>
<feature type="compositionally biased region" description="Basic and acidic residues" evidence="7">
    <location>
        <begin position="421"/>
        <end position="435"/>
    </location>
</feature>
<protein>
    <recommendedName>
        <fullName evidence="12">SH3 domain-containing protein</fullName>
    </recommendedName>
</protein>
<dbReference type="Gene3D" id="2.30.30.40">
    <property type="entry name" value="SH3 Domains"/>
    <property type="match status" value="1"/>
</dbReference>
<feature type="compositionally biased region" description="Polar residues" evidence="7">
    <location>
        <begin position="78"/>
        <end position="88"/>
    </location>
</feature>
<keyword evidence="11" id="KW-1185">Reference proteome</keyword>
<feature type="compositionally biased region" description="Basic and acidic residues" evidence="7">
    <location>
        <begin position="689"/>
        <end position="698"/>
    </location>
</feature>
<feature type="compositionally biased region" description="Gly residues" evidence="7">
    <location>
        <begin position="549"/>
        <end position="560"/>
    </location>
</feature>
<evidence type="ECO:0008006" key="12">
    <source>
        <dbReference type="Google" id="ProtNLM"/>
    </source>
</evidence>
<dbReference type="AlphaFoldDB" id="A0A0G4GA39"/>
<evidence type="ECO:0000256" key="6">
    <source>
        <dbReference type="PROSITE-ProRule" id="PRU00192"/>
    </source>
</evidence>
<dbReference type="SMART" id="SM00326">
    <property type="entry name" value="SH3"/>
    <property type="match status" value="1"/>
</dbReference>
<feature type="compositionally biased region" description="Gly residues" evidence="7">
    <location>
        <begin position="349"/>
        <end position="371"/>
    </location>
</feature>
<feature type="domain" description="MYND-type" evidence="9">
    <location>
        <begin position="476"/>
        <end position="520"/>
    </location>
</feature>
<feature type="region of interest" description="Disordered" evidence="7">
    <location>
        <begin position="531"/>
        <end position="711"/>
    </location>
</feature>
<evidence type="ECO:0000259" key="9">
    <source>
        <dbReference type="PROSITE" id="PS50865"/>
    </source>
</evidence>
<feature type="compositionally biased region" description="Low complexity" evidence="7">
    <location>
        <begin position="667"/>
        <end position="679"/>
    </location>
</feature>
<sequence>MLIDPNITWEDFKREALRKLTGPMTKLDTRLLTAHCDGAAVDEISLLREGDEVILQTPEYKEEHDDLTESTKHPASDSLGNVQQSSDNLDGMEGPDTDRQRNAGMLTSPERKRILVTYEAEDDGSQVTVRKGDIVQVYIYEDSGWAYGETPSGLRGWFPKHCIADLATPPRVLDPSQPHPHPHGQHQPPAPQILTQDKPGPRSPQIIHALARVNQHQQPNPFLHDQQDHGLYNRQPPYGQHPHQQHQHQQQSNGMQQNAFGGPPPHAQGGGGGGMGRGRGGPIPIPFNASARPNMGRSGSGGAGPGPGGPQGGVFPGRGGPGGPGGPQPVRGGPWERPPARWGSERGQAAGGGGGGGGPGMRPPMGGGGPRGPRPPPPNDGWGPRGGQRPMSFGRQNVSDQSDASPYHDTRRGTPNTVSRYFDRHDDRERDDTGGPRRPPGGGPGGVRGPGRPPANNGGFGAFERREPILNERHFCTQCHKTEMEIGRVMEQCEGCGYARYCSKACNQKDAQRHTESGECEKFRRAREQFNATTEYRGPRGGSTNSGSFRGGGGGGGGGRSSFPSSDGGRHFAASSTSRYPPRPPGQRYIPLDSPPSRPKGNRSLHRDPGAGRMASIWPDELEEQDQKDNTKDSDSAAVAENGNKDKDKAKDGKKDGKKDSSGGSGSSSSSSNATADKAGGAGGGGGAGKDDASEGGKKASASGGTEGDKN</sequence>
<accession>A0A0G4GA39</accession>
<proteinExistence type="predicted"/>
<feature type="region of interest" description="Disordered" evidence="7">
    <location>
        <begin position="219"/>
        <end position="467"/>
    </location>
</feature>
<dbReference type="GO" id="GO:0008270">
    <property type="term" value="F:zinc ion binding"/>
    <property type="evidence" value="ECO:0007669"/>
    <property type="project" value="UniProtKB-KW"/>
</dbReference>
<evidence type="ECO:0000313" key="11">
    <source>
        <dbReference type="Proteomes" id="UP000041254"/>
    </source>
</evidence>
<evidence type="ECO:0000259" key="8">
    <source>
        <dbReference type="PROSITE" id="PS50002"/>
    </source>
</evidence>
<evidence type="ECO:0000256" key="4">
    <source>
        <dbReference type="ARBA" id="ARBA00022833"/>
    </source>
</evidence>
<feature type="compositionally biased region" description="Low complexity" evidence="7">
    <location>
        <begin position="235"/>
        <end position="251"/>
    </location>
</feature>
<dbReference type="InterPro" id="IPR036028">
    <property type="entry name" value="SH3-like_dom_sf"/>
</dbReference>
<feature type="compositionally biased region" description="Basic and acidic residues" evidence="7">
    <location>
        <begin position="625"/>
        <end position="635"/>
    </location>
</feature>
<dbReference type="Proteomes" id="UP000041254">
    <property type="component" value="Unassembled WGS sequence"/>
</dbReference>
<feature type="region of interest" description="Disordered" evidence="7">
    <location>
        <begin position="61"/>
        <end position="108"/>
    </location>
</feature>
<name>A0A0G4GA39_VITBC</name>
<gene>
    <name evidence="10" type="ORF">Vbra_9788</name>
</gene>
<feature type="compositionally biased region" description="Basic and acidic residues" evidence="7">
    <location>
        <begin position="643"/>
        <end position="661"/>
    </location>
</feature>
<dbReference type="SUPFAM" id="SSF144232">
    <property type="entry name" value="HIT/MYND zinc finger-like"/>
    <property type="match status" value="1"/>
</dbReference>
<feature type="compositionally biased region" description="Gly residues" evidence="7">
    <location>
        <begin position="268"/>
        <end position="281"/>
    </location>
</feature>
<dbReference type="PROSITE" id="PS50002">
    <property type="entry name" value="SH3"/>
    <property type="match status" value="1"/>
</dbReference>
<reference evidence="10 11" key="1">
    <citation type="submission" date="2014-11" db="EMBL/GenBank/DDBJ databases">
        <authorList>
            <person name="Zhu J."/>
            <person name="Qi W."/>
            <person name="Song R."/>
        </authorList>
    </citation>
    <scope>NUCLEOTIDE SEQUENCE [LARGE SCALE GENOMIC DNA]</scope>
</reference>
<keyword evidence="1 6" id="KW-0728">SH3 domain</keyword>
<feature type="compositionally biased region" description="Polar residues" evidence="7">
    <location>
        <begin position="394"/>
        <end position="404"/>
    </location>
</feature>
<dbReference type="Pfam" id="PF01753">
    <property type="entry name" value="zf-MYND"/>
    <property type="match status" value="1"/>
</dbReference>
<dbReference type="SUPFAM" id="SSF50044">
    <property type="entry name" value="SH3-domain"/>
    <property type="match status" value="1"/>
</dbReference>
<feature type="compositionally biased region" description="Gly residues" evidence="7">
    <location>
        <begin position="298"/>
        <end position="325"/>
    </location>
</feature>
<evidence type="ECO:0000256" key="1">
    <source>
        <dbReference type="ARBA" id="ARBA00022443"/>
    </source>
</evidence>
<keyword evidence="3 5" id="KW-0863">Zinc-finger</keyword>
<evidence type="ECO:0000256" key="2">
    <source>
        <dbReference type="ARBA" id="ARBA00022723"/>
    </source>
</evidence>
<feature type="compositionally biased region" description="Basic and acidic residues" evidence="7">
    <location>
        <begin position="61"/>
        <end position="75"/>
    </location>
</feature>
<dbReference type="Pfam" id="PF00018">
    <property type="entry name" value="SH3_1"/>
    <property type="match status" value="1"/>
</dbReference>
<dbReference type="PROSITE" id="PS50865">
    <property type="entry name" value="ZF_MYND_2"/>
    <property type="match status" value="1"/>
</dbReference>
<evidence type="ECO:0000313" key="10">
    <source>
        <dbReference type="EMBL" id="CEM25728.1"/>
    </source>
</evidence>